<reference evidence="1 2" key="1">
    <citation type="submission" date="2024-01" db="EMBL/GenBank/DDBJ databases">
        <title>A draft genome for the cacao thread blight pathogen Marasmiellus scandens.</title>
        <authorList>
            <person name="Baruah I.K."/>
            <person name="Leung J."/>
            <person name="Bukari Y."/>
            <person name="Amoako-Attah I."/>
            <person name="Meinhardt L.W."/>
            <person name="Bailey B.A."/>
            <person name="Cohen S.P."/>
        </authorList>
    </citation>
    <scope>NUCLEOTIDE SEQUENCE [LARGE SCALE GENOMIC DNA]</scope>
    <source>
        <strain evidence="1 2">GH-19</strain>
    </source>
</reference>
<proteinExistence type="predicted"/>
<evidence type="ECO:0000313" key="2">
    <source>
        <dbReference type="Proteomes" id="UP001498398"/>
    </source>
</evidence>
<dbReference type="Proteomes" id="UP001498398">
    <property type="component" value="Unassembled WGS sequence"/>
</dbReference>
<evidence type="ECO:0000313" key="1">
    <source>
        <dbReference type="EMBL" id="KAK7437624.1"/>
    </source>
</evidence>
<accession>A0ABR1ITI1</accession>
<gene>
    <name evidence="1" type="ORF">VKT23_018523</name>
</gene>
<dbReference type="EMBL" id="JBANRG010000084">
    <property type="protein sequence ID" value="KAK7437624.1"/>
    <property type="molecule type" value="Genomic_DNA"/>
</dbReference>
<sequence length="445" mass="51462">MPRLWSRIDVVLGRTQSALQNLPILILLFLNLSMDLPLDFCFYLLDDGPISVMMLNRMEKVRMGKVRNAFNLLVDHAHRWRNVQIRLPFKQHGAGRFSYLNWPDDLPMLENLFMECLDYRSPEFLLITPNCRMPKLKVLHLKGLWLPGDDSFRAFEHSSPDLLIVDTDDLDWRVTEIASKSTAVRLQGMSWFEPESVTCRARRLEIFQRPKPAPHIDALSEAVRRITLSNVTELVFGRDSQQEYSARLPYPTFLDSDEFFKPFLFAWDSFIQLLSGRCNGRKITRFTIANYIISDANLLDVISRLPSLTFLAIDERFPYASDKDRIDDTNRIFALTKPFFRVITPSAIANPAFVIPMTALKQLRLGFHPNSFDLTCSDGRLSFAECIMVLLDMVESRALGRERGLKKLWVHFESESSAALAGEDNWNRRIQMLREDGLDFSIAWD</sequence>
<organism evidence="1 2">
    <name type="scientific">Marasmiellus scandens</name>
    <dbReference type="NCBI Taxonomy" id="2682957"/>
    <lineage>
        <taxon>Eukaryota</taxon>
        <taxon>Fungi</taxon>
        <taxon>Dikarya</taxon>
        <taxon>Basidiomycota</taxon>
        <taxon>Agaricomycotina</taxon>
        <taxon>Agaricomycetes</taxon>
        <taxon>Agaricomycetidae</taxon>
        <taxon>Agaricales</taxon>
        <taxon>Marasmiineae</taxon>
        <taxon>Omphalotaceae</taxon>
        <taxon>Marasmiellus</taxon>
    </lineage>
</organism>
<keyword evidence="2" id="KW-1185">Reference proteome</keyword>
<name>A0ABR1ITI1_9AGAR</name>
<comment type="caution">
    <text evidence="1">The sequence shown here is derived from an EMBL/GenBank/DDBJ whole genome shotgun (WGS) entry which is preliminary data.</text>
</comment>
<evidence type="ECO:0008006" key="3">
    <source>
        <dbReference type="Google" id="ProtNLM"/>
    </source>
</evidence>
<protein>
    <recommendedName>
        <fullName evidence="3">F-box domain-containing protein</fullName>
    </recommendedName>
</protein>